<name>A0A317YHY7_MAIZE</name>
<gene>
    <name evidence="1" type="ORF">Zm00014a_011463</name>
</gene>
<dbReference type="EMBL" id="NCVQ01000001">
    <property type="protein sequence ID" value="PWZ57676.1"/>
    <property type="molecule type" value="Genomic_DNA"/>
</dbReference>
<accession>A0A317YHY7</accession>
<proteinExistence type="predicted"/>
<dbReference type="Proteomes" id="UP000251960">
    <property type="component" value="Chromosome 1"/>
</dbReference>
<comment type="caution">
    <text evidence="1">The sequence shown here is derived from an EMBL/GenBank/DDBJ whole genome shotgun (WGS) entry which is preliminary data.</text>
</comment>
<protein>
    <submittedName>
        <fullName evidence="1">Uncharacterized protein</fullName>
    </submittedName>
</protein>
<sequence length="40" mass="4744">MYQMHMIHLVHICTLSLNPLSKDQRLRCEGFFCKYTATRG</sequence>
<organism evidence="1">
    <name type="scientific">Zea mays</name>
    <name type="common">Maize</name>
    <dbReference type="NCBI Taxonomy" id="4577"/>
    <lineage>
        <taxon>Eukaryota</taxon>
        <taxon>Viridiplantae</taxon>
        <taxon>Streptophyta</taxon>
        <taxon>Embryophyta</taxon>
        <taxon>Tracheophyta</taxon>
        <taxon>Spermatophyta</taxon>
        <taxon>Magnoliopsida</taxon>
        <taxon>Liliopsida</taxon>
        <taxon>Poales</taxon>
        <taxon>Poaceae</taxon>
        <taxon>PACMAD clade</taxon>
        <taxon>Panicoideae</taxon>
        <taxon>Andropogonodae</taxon>
        <taxon>Andropogoneae</taxon>
        <taxon>Tripsacinae</taxon>
        <taxon>Zea</taxon>
    </lineage>
</organism>
<evidence type="ECO:0000313" key="1">
    <source>
        <dbReference type="EMBL" id="PWZ57676.1"/>
    </source>
</evidence>
<reference evidence="1" key="1">
    <citation type="journal article" date="2018" name="Nat. Genet.">
        <title>Extensive intraspecific gene order and gene structural variations between Mo17 and other maize genomes.</title>
        <authorList>
            <person name="Sun S."/>
            <person name="Zhou Y."/>
            <person name="Chen J."/>
            <person name="Shi J."/>
            <person name="Zhao H."/>
            <person name="Zhao H."/>
            <person name="Song W."/>
            <person name="Zhang M."/>
            <person name="Cui Y."/>
            <person name="Dong X."/>
            <person name="Liu H."/>
            <person name="Ma X."/>
            <person name="Jiao Y."/>
            <person name="Wang B."/>
            <person name="Wei X."/>
            <person name="Stein J.C."/>
            <person name="Glaubitz J.C."/>
            <person name="Lu F."/>
            <person name="Yu G."/>
            <person name="Liang C."/>
            <person name="Fengler K."/>
            <person name="Li B."/>
            <person name="Rafalski A."/>
            <person name="Schnable P.S."/>
            <person name="Ware D.H."/>
            <person name="Buckler E.S."/>
            <person name="Lai J."/>
        </authorList>
    </citation>
    <scope>NUCLEOTIDE SEQUENCE [LARGE SCALE GENOMIC DNA]</scope>
    <source>
        <tissue evidence="1">Seedling</tissue>
    </source>
</reference>
<dbReference type="AlphaFoldDB" id="A0A317YHY7"/>